<dbReference type="AlphaFoldDB" id="A0A0M0KW57"/>
<name>A0A0M0KW57_9BACI</name>
<keyword evidence="2" id="KW-1185">Reference proteome</keyword>
<reference evidence="2" key="1">
    <citation type="submission" date="2015-08" db="EMBL/GenBank/DDBJ databases">
        <title>Fjat-14210 dsm16467.</title>
        <authorList>
            <person name="Liu B."/>
            <person name="Wang J."/>
            <person name="Zhu Y."/>
            <person name="Liu G."/>
            <person name="Chen Q."/>
            <person name="Chen Z."/>
            <person name="Lan J."/>
            <person name="Che J."/>
            <person name="Ge C."/>
            <person name="Shi H."/>
            <person name="Pan Z."/>
            <person name="Liu X."/>
        </authorList>
    </citation>
    <scope>NUCLEOTIDE SEQUENCE [LARGE SCALE GENOMIC DNA]</scope>
    <source>
        <strain evidence="2">DSM 16467</strain>
    </source>
</reference>
<dbReference type="EMBL" id="LILC01000023">
    <property type="protein sequence ID" value="KOO43055.1"/>
    <property type="molecule type" value="Genomic_DNA"/>
</dbReference>
<protein>
    <submittedName>
        <fullName evidence="1">Uncharacterized protein</fullName>
    </submittedName>
</protein>
<comment type="caution">
    <text evidence="1">The sequence shown here is derived from an EMBL/GenBank/DDBJ whole genome shotgun (WGS) entry which is preliminary data.</text>
</comment>
<dbReference type="RefSeq" id="WP_053402866.1">
    <property type="nucleotide sequence ID" value="NZ_JAUKEN010000002.1"/>
</dbReference>
<organism evidence="1 2">
    <name type="scientific">Priestia koreensis</name>
    <dbReference type="NCBI Taxonomy" id="284581"/>
    <lineage>
        <taxon>Bacteria</taxon>
        <taxon>Bacillati</taxon>
        <taxon>Bacillota</taxon>
        <taxon>Bacilli</taxon>
        <taxon>Bacillales</taxon>
        <taxon>Bacillaceae</taxon>
        <taxon>Priestia</taxon>
    </lineage>
</organism>
<evidence type="ECO:0000313" key="2">
    <source>
        <dbReference type="Proteomes" id="UP000037558"/>
    </source>
</evidence>
<dbReference type="OrthoDB" id="2452999at2"/>
<evidence type="ECO:0000313" key="1">
    <source>
        <dbReference type="EMBL" id="KOO43055.1"/>
    </source>
</evidence>
<gene>
    <name evidence="1" type="ORF">AMD01_18220</name>
</gene>
<dbReference type="PATRIC" id="fig|284581.3.peg.3158"/>
<sequence>MLEEIDGAKVIKYTETDEFGFIEYEDGEKKDILTLAICNYDNKEEYYLFACDKQFNVLGDTLHGSVEEAMDFAKRYYEKEMIDWK</sequence>
<dbReference type="Proteomes" id="UP000037558">
    <property type="component" value="Unassembled WGS sequence"/>
</dbReference>
<accession>A0A0M0KW57</accession>
<proteinExistence type="predicted"/>